<evidence type="ECO:0000256" key="1">
    <source>
        <dbReference type="SAM" id="Phobius"/>
    </source>
</evidence>
<dbReference type="STRING" id="890420.SAMN05216226_11035"/>
<dbReference type="Proteomes" id="UP000198856">
    <property type="component" value="Unassembled WGS sequence"/>
</dbReference>
<dbReference type="Pfam" id="PF25258">
    <property type="entry name" value="DUF7859"/>
    <property type="match status" value="1"/>
</dbReference>
<dbReference type="InterPro" id="IPR057181">
    <property type="entry name" value="DUF7859"/>
</dbReference>
<keyword evidence="1" id="KW-0472">Membrane</keyword>
<evidence type="ECO:0000313" key="3">
    <source>
        <dbReference type="Proteomes" id="UP000198856"/>
    </source>
</evidence>
<evidence type="ECO:0000313" key="2">
    <source>
        <dbReference type="EMBL" id="SDJ83821.1"/>
    </source>
</evidence>
<dbReference type="AlphaFoldDB" id="A0A1G8X043"/>
<proteinExistence type="predicted"/>
<dbReference type="EMBL" id="FNFC01000010">
    <property type="protein sequence ID" value="SDJ83821.1"/>
    <property type="molecule type" value="Genomic_DNA"/>
</dbReference>
<reference evidence="2 3" key="1">
    <citation type="submission" date="2016-10" db="EMBL/GenBank/DDBJ databases">
        <authorList>
            <person name="de Groot N.N."/>
        </authorList>
    </citation>
    <scope>NUCLEOTIDE SEQUENCE [LARGE SCALE GENOMIC DNA]</scope>
    <source>
        <strain evidence="2 3">IBRC-M10015</strain>
    </source>
</reference>
<keyword evidence="1" id="KW-1133">Transmembrane helix</keyword>
<keyword evidence="3" id="KW-1185">Reference proteome</keyword>
<sequence>MNTVIVVSVLALILLFVFFVFLLIRRSAQGFKEGMEQGR</sequence>
<feature type="transmembrane region" description="Helical" evidence="1">
    <location>
        <begin position="6"/>
        <end position="24"/>
    </location>
</feature>
<organism evidence="2 3">
    <name type="scientific">Halovenus aranensis</name>
    <dbReference type="NCBI Taxonomy" id="890420"/>
    <lineage>
        <taxon>Archaea</taxon>
        <taxon>Methanobacteriati</taxon>
        <taxon>Methanobacteriota</taxon>
        <taxon>Stenosarchaea group</taxon>
        <taxon>Halobacteria</taxon>
        <taxon>Halobacteriales</taxon>
        <taxon>Haloarculaceae</taxon>
        <taxon>Halovenus</taxon>
    </lineage>
</organism>
<name>A0A1G8X043_9EURY</name>
<gene>
    <name evidence="2" type="ORF">SAMN05216226_11035</name>
</gene>
<accession>A0A1G8X043</accession>
<keyword evidence="1" id="KW-0812">Transmembrane</keyword>
<protein>
    <submittedName>
        <fullName evidence="2">Uncharacterized protein</fullName>
    </submittedName>
</protein>